<comment type="caution">
    <text evidence="1">The sequence shown here is derived from an EMBL/GenBank/DDBJ whole genome shotgun (WGS) entry which is preliminary data.</text>
</comment>
<name>A0ACB8V156_9EURO</name>
<dbReference type="EMBL" id="JALBCA010000018">
    <property type="protein sequence ID" value="KAI2390341.1"/>
    <property type="molecule type" value="Genomic_DNA"/>
</dbReference>
<evidence type="ECO:0000313" key="1">
    <source>
        <dbReference type="EMBL" id="KAI2390341.1"/>
    </source>
</evidence>
<proteinExistence type="predicted"/>
<protein>
    <submittedName>
        <fullName evidence="1">Uncharacterized protein</fullName>
    </submittedName>
</protein>
<sequence>MEHTSISSPVKKRKHKDDDGHSSKKRKHHDEALASTPKKSKKDKHRKHKDDTKPTPPESQAPSFESIESSPFHLVKTTLYLSVSPICISDEFALSGLLSEHITPLLLTYYPPVRGVVLAFSNPSLSSSPFTVPKDALDPTALTLAVSGGEYGVLYVYLTVTLLVFRPERGQALEGWINVQSEGFLGAVVHNLFSIGIDRKRLPPAWKWIAPGQQPPDRVPDEEDCNFDINKDGFRPLTSGEHIPNDYEDEASAATGYFMTGSGKRVRGMIKFRVKDVDVIPGSEHDKGFISLEGTMLSPEEEAKLITEEKRRAMLSQKGVVDFSVNKGDDVMVSGGLVGEHAASKSATGSTEKTKKKKKKSKD</sequence>
<gene>
    <name evidence="1" type="ORF">LOY88_001675</name>
</gene>
<organism evidence="1">
    <name type="scientific">Ophidiomyces ophidiicola</name>
    <dbReference type="NCBI Taxonomy" id="1387563"/>
    <lineage>
        <taxon>Eukaryota</taxon>
        <taxon>Fungi</taxon>
        <taxon>Dikarya</taxon>
        <taxon>Ascomycota</taxon>
        <taxon>Pezizomycotina</taxon>
        <taxon>Eurotiomycetes</taxon>
        <taxon>Eurotiomycetidae</taxon>
        <taxon>Onygenales</taxon>
        <taxon>Onygenaceae</taxon>
        <taxon>Ophidiomyces</taxon>
    </lineage>
</organism>
<reference evidence="1" key="1">
    <citation type="journal article" date="2022" name="bioRxiv">
        <title>Population genetic analysis of Ophidiomyces ophidiicola, the causative agent of snake fungal disease, indicates recent introductions to the USA.</title>
        <authorList>
            <person name="Ladner J.T."/>
            <person name="Palmer J.M."/>
            <person name="Ettinger C.L."/>
            <person name="Stajich J.E."/>
            <person name="Farrell T.M."/>
            <person name="Glorioso B.M."/>
            <person name="Lawson B."/>
            <person name="Price S.J."/>
            <person name="Stengle A.G."/>
            <person name="Grear D.A."/>
            <person name="Lorch J.M."/>
        </authorList>
    </citation>
    <scope>NUCLEOTIDE SEQUENCE</scope>
    <source>
        <strain evidence="1">NWHC 24266-5</strain>
    </source>
</reference>
<accession>A0ACB8V156</accession>